<evidence type="ECO:0000313" key="3">
    <source>
        <dbReference type="Proteomes" id="UP000007844"/>
    </source>
</evidence>
<proteinExistence type="predicted"/>
<dbReference type="PANTHER" id="PTHR38032:SF1">
    <property type="entry name" value="RNA-BINDING PROTEIN KHPB N-TERMINAL DOMAIN-CONTAINING PROTEIN"/>
    <property type="match status" value="1"/>
</dbReference>
<dbReference type="KEGG" id="daf:Desaf_2981"/>
<accession>F3Z274</accession>
<keyword evidence="3" id="KW-1185">Reference proteome</keyword>
<reference evidence="2 3" key="1">
    <citation type="journal article" date="2011" name="J. Bacteriol.">
        <title>Genome sequence of the mercury-methylating and pleomorphic Desulfovibrio africanus Strain Walvis Bay.</title>
        <authorList>
            <person name="Brown S.D."/>
            <person name="Wall J.D."/>
            <person name="Kucken A.M."/>
            <person name="Gilmour C.C."/>
            <person name="Podar M."/>
            <person name="Brandt C.C."/>
            <person name="Teshima H."/>
            <person name="Detter J.C."/>
            <person name="Han C.S."/>
            <person name="Land M.L."/>
            <person name="Lucas S."/>
            <person name="Han J."/>
            <person name="Pennacchio L."/>
            <person name="Nolan M."/>
            <person name="Pitluck S."/>
            <person name="Woyke T."/>
            <person name="Goodwin L."/>
            <person name="Palumbo A.V."/>
            <person name="Elias D.A."/>
        </authorList>
    </citation>
    <scope>NUCLEOTIDE SEQUENCE [LARGE SCALE GENOMIC DNA]</scope>
    <source>
        <strain evidence="2 3">Walvis Bay</strain>
    </source>
</reference>
<sequence length="372" mass="40436">MPYVLKHSFDPDFDHLHLKPKDNDGERVDHFNLGYAQNVRKGHVLAEWEEVSPRQAAALDGRFIFKDKHFPAGANCFVHPKNPDKLLAAADGYVFYLDGKITVKSELNVRGGVDFRTGNIDFVADVVVHGPVRSGFSVSGRNVQVKDVVEAAEVKASGNIDTEAGFKGSGSGLLEAGDKIKVSFCENAQLRSGGNIVVRHSCLHCSIYCGGSLAVQGALMGGDIYSRGLVYVGDVLGGGLGVETRLVLGYAPKLFLEAERLDENLREVLRRLSSHRPGKGTKSPGRDGKSDDSAALAQRFKTLLQAKRELWTNVCPVESIGSCRVVVPGEVRPGVEISIGEAFLRIDRTMRNVVFLRRDKDIVVASPALQGR</sequence>
<dbReference type="EMBL" id="CP003221">
    <property type="protein sequence ID" value="EGJ51283.1"/>
    <property type="molecule type" value="Genomic_DNA"/>
</dbReference>
<dbReference type="Proteomes" id="UP000007844">
    <property type="component" value="Chromosome"/>
</dbReference>
<evidence type="ECO:0000313" key="2">
    <source>
        <dbReference type="EMBL" id="EGJ51283.1"/>
    </source>
</evidence>
<evidence type="ECO:0000256" key="1">
    <source>
        <dbReference type="SAM" id="MobiDB-lite"/>
    </source>
</evidence>
<dbReference type="PANTHER" id="PTHR38032">
    <property type="entry name" value="POLYMERASE-RELATED"/>
    <property type="match status" value="1"/>
</dbReference>
<dbReference type="RefSeq" id="WP_014260938.1">
    <property type="nucleotide sequence ID" value="NC_016629.1"/>
</dbReference>
<evidence type="ECO:0008006" key="4">
    <source>
        <dbReference type="Google" id="ProtNLM"/>
    </source>
</evidence>
<dbReference type="HOGENOM" id="CLU_026157_2_1_7"/>
<dbReference type="Pfam" id="PF03961">
    <property type="entry name" value="FapA"/>
    <property type="match status" value="1"/>
</dbReference>
<protein>
    <recommendedName>
        <fullName evidence="4">DUF342 domain-containing protein</fullName>
    </recommendedName>
</protein>
<dbReference type="eggNOG" id="COG1315">
    <property type="taxonomic scope" value="Bacteria"/>
</dbReference>
<dbReference type="InterPro" id="IPR046865">
    <property type="entry name" value="FapA_b_solenoid"/>
</dbReference>
<dbReference type="AlphaFoldDB" id="F3Z274"/>
<dbReference type="InterPro" id="IPR005646">
    <property type="entry name" value="FapA"/>
</dbReference>
<dbReference type="STRING" id="690850.Desaf_2981"/>
<name>F3Z274_DESAF</name>
<organism evidence="2 3">
    <name type="scientific">Desulfocurvibacter africanus subsp. africanus str. Walvis Bay</name>
    <dbReference type="NCBI Taxonomy" id="690850"/>
    <lineage>
        <taxon>Bacteria</taxon>
        <taxon>Pseudomonadati</taxon>
        <taxon>Thermodesulfobacteriota</taxon>
        <taxon>Desulfovibrionia</taxon>
        <taxon>Desulfovibrionales</taxon>
        <taxon>Desulfovibrionaceae</taxon>
        <taxon>Desulfocurvibacter</taxon>
    </lineage>
</organism>
<feature type="region of interest" description="Disordered" evidence="1">
    <location>
        <begin position="272"/>
        <end position="292"/>
    </location>
</feature>
<gene>
    <name evidence="2" type="ORF">Desaf_2981</name>
</gene>